<dbReference type="GO" id="GO:0005739">
    <property type="term" value="C:mitochondrion"/>
    <property type="evidence" value="ECO:0007669"/>
    <property type="project" value="TreeGrafter"/>
</dbReference>
<evidence type="ECO:0000256" key="5">
    <source>
        <dbReference type="ARBA" id="ARBA00022694"/>
    </source>
</evidence>
<reference evidence="12 13" key="1">
    <citation type="journal article" date="2014" name="PLoS Genet.">
        <title>The Genome of Spironucleus salmonicida Highlights a Fish Pathogen Adapted to Fluctuating Environments.</title>
        <authorList>
            <person name="Xu F."/>
            <person name="Jerlstrom-Hultqvist J."/>
            <person name="Einarsson E."/>
            <person name="Astvaldsson A."/>
            <person name="Svard S.G."/>
            <person name="Andersson J.O."/>
        </authorList>
    </citation>
    <scope>NUCLEOTIDE SEQUENCE</scope>
    <source>
        <strain evidence="13">ATCC 50377</strain>
    </source>
</reference>
<dbReference type="InterPro" id="IPR047151">
    <property type="entry name" value="RNZ2-like"/>
</dbReference>
<feature type="domain" description="Metallo-beta-lactamase" evidence="11">
    <location>
        <begin position="357"/>
        <end position="524"/>
    </location>
</feature>
<keyword evidence="5" id="KW-0819">tRNA processing</keyword>
<dbReference type="Proteomes" id="UP000018208">
    <property type="component" value="Unassembled WGS sequence"/>
</dbReference>
<accession>V6LWR1</accession>
<dbReference type="VEuPathDB" id="GiardiaDB:SS50377_20179"/>
<dbReference type="PANTHER" id="PTHR12553:SF49">
    <property type="entry name" value="ZINC PHOSPHODIESTERASE ELAC PROTEIN 2"/>
    <property type="match status" value="1"/>
</dbReference>
<keyword evidence="7" id="KW-0479">Metal-binding</keyword>
<evidence type="ECO:0000313" key="14">
    <source>
        <dbReference type="Proteomes" id="UP000018208"/>
    </source>
</evidence>
<evidence type="ECO:0000313" key="12">
    <source>
        <dbReference type="EMBL" id="EST45234.1"/>
    </source>
</evidence>
<dbReference type="OrthoDB" id="527344at2759"/>
<keyword evidence="10" id="KW-0862">Zinc</keyword>
<evidence type="ECO:0000256" key="7">
    <source>
        <dbReference type="ARBA" id="ARBA00022723"/>
    </source>
</evidence>
<dbReference type="SUPFAM" id="SSF56281">
    <property type="entry name" value="Metallo-hydrolase/oxidoreductase"/>
    <property type="match status" value="1"/>
</dbReference>
<evidence type="ECO:0000256" key="6">
    <source>
        <dbReference type="ARBA" id="ARBA00022722"/>
    </source>
</evidence>
<keyword evidence="14" id="KW-1185">Reference proteome</keyword>
<dbReference type="InterPro" id="IPR001279">
    <property type="entry name" value="Metallo-B-lactamas"/>
</dbReference>
<comment type="similarity">
    <text evidence="3">Belongs to the RNase Z family.</text>
</comment>
<sequence length="553" mass="63335">MKVKTNCKVETTVISSGTMDSEFSLLVTIHNQQILINTPPGSQRFINAYNKKCGLIRHIIINSSQPKAVEGLLGLIMTAFAGNGNKPQNMDILSVEQPIVQNINSCAYDLIYDGKVQYVNHVISIDQKFNQIILLPYFESFITIIKFNVELEKLDKQKLALLQLNKLQLKQLIMTQQTVKDGITINTQDVLQELLGVGTIIVIPKIMQLDSTLIQQQIQPYLDEKYLNYIYTPVSLGIQNSKEYLTYQNLYPKYYPISDFSHYYYFQNNQTLYDLNEISDCQGIFSILFPHFSETSLLQCQENKQLINQVIEDKQFIQIDKQEPNTNNPNTFVTLGTGASVPNKYNNVTSVFVSDKYLLDAGESTLQQMIFYARIYNKNLYQLFTQDLIIIITHEHADHFLGVTSIIQLYFNIYNKYPQIIANPIVFAYIESILAVKLTNAQVPQNIELIPVTHSHYSQAVQINCNDHSFYFSGDCIPQEIRPTSNLTVLHEATFQDCQLNEAVQRNHSTISGALEVILRANGTPILTHFSQRYARDKIDCAMKAQDLLQYHW</sequence>
<evidence type="ECO:0000256" key="4">
    <source>
        <dbReference type="ARBA" id="ARBA00012477"/>
    </source>
</evidence>
<dbReference type="AlphaFoldDB" id="V6LWR1"/>
<dbReference type="GO" id="GO:0046872">
    <property type="term" value="F:metal ion binding"/>
    <property type="evidence" value="ECO:0007669"/>
    <property type="project" value="UniProtKB-KW"/>
</dbReference>
<dbReference type="PANTHER" id="PTHR12553">
    <property type="entry name" value="ZINC PHOSPHODIESTERASE ELAC PROTEIN 2"/>
    <property type="match status" value="1"/>
</dbReference>
<evidence type="ECO:0000256" key="9">
    <source>
        <dbReference type="ARBA" id="ARBA00022801"/>
    </source>
</evidence>
<evidence type="ECO:0000256" key="10">
    <source>
        <dbReference type="ARBA" id="ARBA00022833"/>
    </source>
</evidence>
<dbReference type="InterPro" id="IPR036866">
    <property type="entry name" value="RibonucZ/Hydroxyglut_hydro"/>
</dbReference>
<keyword evidence="8" id="KW-0255">Endonuclease</keyword>
<protein>
    <recommendedName>
        <fullName evidence="4">ribonuclease Z</fullName>
        <ecNumber evidence="4">3.1.26.11</ecNumber>
    </recommendedName>
</protein>
<comment type="cofactor">
    <cofactor evidence="2">
        <name>Zn(2+)</name>
        <dbReference type="ChEBI" id="CHEBI:29105"/>
    </cofactor>
</comment>
<organism evidence="12">
    <name type="scientific">Spironucleus salmonicida</name>
    <dbReference type="NCBI Taxonomy" id="348837"/>
    <lineage>
        <taxon>Eukaryota</taxon>
        <taxon>Metamonada</taxon>
        <taxon>Diplomonadida</taxon>
        <taxon>Hexamitidae</taxon>
        <taxon>Hexamitinae</taxon>
        <taxon>Spironucleus</taxon>
    </lineage>
</organism>
<dbReference type="EMBL" id="AUWU02000001">
    <property type="protein sequence ID" value="KAH0576833.1"/>
    <property type="molecule type" value="Genomic_DNA"/>
</dbReference>
<evidence type="ECO:0000259" key="11">
    <source>
        <dbReference type="Pfam" id="PF12706"/>
    </source>
</evidence>
<dbReference type="Pfam" id="PF12706">
    <property type="entry name" value="Lactamase_B_2"/>
    <property type="match status" value="1"/>
</dbReference>
<name>V6LWR1_9EUKA</name>
<dbReference type="EC" id="3.1.26.11" evidence="4"/>
<keyword evidence="6" id="KW-0540">Nuclease</keyword>
<keyword evidence="9" id="KW-0378">Hydrolase</keyword>
<dbReference type="Gene3D" id="3.60.15.10">
    <property type="entry name" value="Ribonuclease Z/Hydroxyacylglutathione hydrolase-like"/>
    <property type="match status" value="2"/>
</dbReference>
<proteinExistence type="inferred from homology"/>
<dbReference type="GO" id="GO:1990180">
    <property type="term" value="P:mitochondrial tRNA 3'-end processing"/>
    <property type="evidence" value="ECO:0007669"/>
    <property type="project" value="TreeGrafter"/>
</dbReference>
<comment type="catalytic activity">
    <reaction evidence="1">
        <text>Endonucleolytic cleavage of RNA, removing extra 3' nucleotides from tRNA precursor, generating 3' termini of tRNAs. A 3'-hydroxy group is left at the tRNA terminus and a 5'-phosphoryl group is left at the trailer molecule.</text>
        <dbReference type="EC" id="3.1.26.11"/>
    </reaction>
</comment>
<dbReference type="GO" id="GO:0042781">
    <property type="term" value="F:3'-tRNA processing endoribonuclease activity"/>
    <property type="evidence" value="ECO:0007669"/>
    <property type="project" value="UniProtKB-EC"/>
</dbReference>
<dbReference type="EMBL" id="KI546100">
    <property type="protein sequence ID" value="EST45234.1"/>
    <property type="molecule type" value="Genomic_DNA"/>
</dbReference>
<reference evidence="13" key="2">
    <citation type="submission" date="2020-12" db="EMBL/GenBank/DDBJ databases">
        <title>New Spironucleus salmonicida genome in near-complete chromosomes.</title>
        <authorList>
            <person name="Xu F."/>
            <person name="Kurt Z."/>
            <person name="Jimenez-Gonzalez A."/>
            <person name="Astvaldsson A."/>
            <person name="Andersson J.O."/>
            <person name="Svard S.G."/>
        </authorList>
    </citation>
    <scope>NUCLEOTIDE SEQUENCE</scope>
    <source>
        <strain evidence="13">ATCC 50377</strain>
    </source>
</reference>
<evidence type="ECO:0000256" key="3">
    <source>
        <dbReference type="ARBA" id="ARBA00007823"/>
    </source>
</evidence>
<evidence type="ECO:0000313" key="13">
    <source>
        <dbReference type="EMBL" id="KAH0576833.1"/>
    </source>
</evidence>
<evidence type="ECO:0000256" key="1">
    <source>
        <dbReference type="ARBA" id="ARBA00000402"/>
    </source>
</evidence>
<evidence type="ECO:0000256" key="8">
    <source>
        <dbReference type="ARBA" id="ARBA00022759"/>
    </source>
</evidence>
<evidence type="ECO:0000256" key="2">
    <source>
        <dbReference type="ARBA" id="ARBA00001947"/>
    </source>
</evidence>
<gene>
    <name evidence="12" type="ORF">SS50377_14809</name>
    <name evidence="13" type="ORF">SS50377_20179</name>
</gene>